<dbReference type="PANTHER" id="PTHR33095">
    <property type="entry name" value="OS07G0619500 PROTEIN"/>
    <property type="match status" value="1"/>
</dbReference>
<accession>A0ABC8TWF3</accession>
<dbReference type="EMBL" id="CAUOFW020005936">
    <property type="protein sequence ID" value="CAK9172156.1"/>
    <property type="molecule type" value="Genomic_DNA"/>
</dbReference>
<name>A0ABC8TWF3_9AQUA</name>
<feature type="compositionally biased region" description="Basic and acidic residues" evidence="1">
    <location>
        <begin position="180"/>
        <end position="189"/>
    </location>
</feature>
<dbReference type="PANTHER" id="PTHR33095:SF47">
    <property type="entry name" value="AR781"/>
    <property type="match status" value="1"/>
</dbReference>
<dbReference type="InterPro" id="IPR012442">
    <property type="entry name" value="DUF1645_plant"/>
</dbReference>
<evidence type="ECO:0000256" key="1">
    <source>
        <dbReference type="SAM" id="MobiDB-lite"/>
    </source>
</evidence>
<proteinExistence type="predicted"/>
<keyword evidence="4" id="KW-1185">Reference proteome</keyword>
<feature type="region of interest" description="Disordered" evidence="1">
    <location>
        <begin position="180"/>
        <end position="296"/>
    </location>
</feature>
<evidence type="ECO:0000313" key="3">
    <source>
        <dbReference type="EMBL" id="CAK9172156.1"/>
    </source>
</evidence>
<feature type="compositionally biased region" description="Basic and acidic residues" evidence="1">
    <location>
        <begin position="249"/>
        <end position="261"/>
    </location>
</feature>
<dbReference type="Proteomes" id="UP001642360">
    <property type="component" value="Unassembled WGS sequence"/>
</dbReference>
<feature type="compositionally biased region" description="Polar residues" evidence="1">
    <location>
        <begin position="277"/>
        <end position="286"/>
    </location>
</feature>
<protein>
    <submittedName>
        <fullName evidence="3">Uncharacterized protein</fullName>
    </submittedName>
</protein>
<sequence length="389" mass="42818">MDSKFQTPNASPYVSAPTSPTGCSLMQFYSAPTSPIGGGGSGSFGGGILETNEDVNSSLDDFEFETSRKFGSDFVFEASPKFEYLVDDEKPKKKQNGGVGNSFDSMAFADELFCDGQVLPLKLPPRLLYGNDTKCAGNSSIPASPRSPNSVIKIPFARRITWNDDFDPFMVALEKVREEKRGRNKGNDHRRTRSLSPFRTPTTFKWSIDSGGLNQHQNKQEGPLEPMHKQLESNPSDLIVSKGPTPQERPSKEEQAKDKGLSFRKREKTVKKGQEGPTMSISTSFPGPTLKKTGEGTVENGAGCIVETKMGKMKGILMRYASFGGERESSEGKETGDNAAMWKPSYFKKLSFKFKGNGKKKRASEESKMAVVKYKPTSYLCVGYGFEKS</sequence>
<dbReference type="EMBL" id="CAUOFW020000918">
    <property type="protein sequence ID" value="CAK9138809.1"/>
    <property type="molecule type" value="Genomic_DNA"/>
</dbReference>
<dbReference type="Pfam" id="PF07816">
    <property type="entry name" value="DUF1645"/>
    <property type="match status" value="1"/>
</dbReference>
<evidence type="ECO:0000313" key="2">
    <source>
        <dbReference type="EMBL" id="CAK9138809.1"/>
    </source>
</evidence>
<reference evidence="3 4" key="1">
    <citation type="submission" date="2024-02" db="EMBL/GenBank/DDBJ databases">
        <authorList>
            <person name="Vignale AGUSTIN F."/>
            <person name="Sosa J E."/>
            <person name="Modenutti C."/>
        </authorList>
    </citation>
    <scope>NUCLEOTIDE SEQUENCE [LARGE SCALE GENOMIC DNA]</scope>
</reference>
<dbReference type="AlphaFoldDB" id="A0ABC8TWF3"/>
<gene>
    <name evidence="3" type="ORF">ILEXP_LOCUS41794</name>
    <name evidence="2" type="ORF">ILEXP_LOCUS6165</name>
</gene>
<organism evidence="3 4">
    <name type="scientific">Ilex paraguariensis</name>
    <name type="common">yerba mate</name>
    <dbReference type="NCBI Taxonomy" id="185542"/>
    <lineage>
        <taxon>Eukaryota</taxon>
        <taxon>Viridiplantae</taxon>
        <taxon>Streptophyta</taxon>
        <taxon>Embryophyta</taxon>
        <taxon>Tracheophyta</taxon>
        <taxon>Spermatophyta</taxon>
        <taxon>Magnoliopsida</taxon>
        <taxon>eudicotyledons</taxon>
        <taxon>Gunneridae</taxon>
        <taxon>Pentapetalae</taxon>
        <taxon>asterids</taxon>
        <taxon>campanulids</taxon>
        <taxon>Aquifoliales</taxon>
        <taxon>Aquifoliaceae</taxon>
        <taxon>Ilex</taxon>
    </lineage>
</organism>
<evidence type="ECO:0000313" key="4">
    <source>
        <dbReference type="Proteomes" id="UP001642360"/>
    </source>
</evidence>
<feature type="compositionally biased region" description="Basic residues" evidence="1">
    <location>
        <begin position="262"/>
        <end position="271"/>
    </location>
</feature>
<comment type="caution">
    <text evidence="3">The sequence shown here is derived from an EMBL/GenBank/DDBJ whole genome shotgun (WGS) entry which is preliminary data.</text>
</comment>
<feature type="compositionally biased region" description="Polar residues" evidence="1">
    <location>
        <begin position="194"/>
        <end position="205"/>
    </location>
</feature>